<dbReference type="GO" id="GO:0016805">
    <property type="term" value="F:dipeptidase activity"/>
    <property type="evidence" value="ECO:0007669"/>
    <property type="project" value="TreeGrafter"/>
</dbReference>
<comment type="caution">
    <text evidence="1">The sequence shown here is derived from an EMBL/GenBank/DDBJ whole genome shotgun (WGS) entry which is preliminary data.</text>
</comment>
<reference evidence="1" key="2">
    <citation type="submission" date="2021-09" db="EMBL/GenBank/DDBJ databases">
        <authorList>
            <person name="Jia N."/>
            <person name="Wang J."/>
            <person name="Shi W."/>
            <person name="Du L."/>
            <person name="Sun Y."/>
            <person name="Zhan W."/>
            <person name="Jiang J."/>
            <person name="Wang Q."/>
            <person name="Zhang B."/>
            <person name="Ji P."/>
            <person name="Sakyi L.B."/>
            <person name="Cui X."/>
            <person name="Yuan T."/>
            <person name="Jiang B."/>
            <person name="Yang W."/>
            <person name="Lam T.T.-Y."/>
            <person name="Chang Q."/>
            <person name="Ding S."/>
            <person name="Wang X."/>
            <person name="Zhu J."/>
            <person name="Ruan X."/>
            <person name="Zhao L."/>
            <person name="Wei J."/>
            <person name="Que T."/>
            <person name="Du C."/>
            <person name="Cheng J."/>
            <person name="Dai P."/>
            <person name="Han X."/>
            <person name="Huang E."/>
            <person name="Gao Y."/>
            <person name="Liu J."/>
            <person name="Shao H."/>
            <person name="Ye R."/>
            <person name="Li L."/>
            <person name="Wei W."/>
            <person name="Wang X."/>
            <person name="Wang C."/>
            <person name="Huo Q."/>
            <person name="Li W."/>
            <person name="Guo W."/>
            <person name="Chen H."/>
            <person name="Chen S."/>
            <person name="Zhou L."/>
            <person name="Zhou L."/>
            <person name="Ni X."/>
            <person name="Tian J."/>
            <person name="Zhou Y."/>
            <person name="Sheng Y."/>
            <person name="Liu T."/>
            <person name="Pan Y."/>
            <person name="Xia L."/>
            <person name="Li J."/>
            <person name="Zhao F."/>
            <person name="Cao W."/>
        </authorList>
    </citation>
    <scope>NUCLEOTIDE SEQUENCE</scope>
    <source>
        <strain evidence="1">Rmic-2018</strain>
        <tissue evidence="1">Larvae</tissue>
    </source>
</reference>
<dbReference type="EMBL" id="JABSTU010000006">
    <property type="protein sequence ID" value="KAH8028061.1"/>
    <property type="molecule type" value="Genomic_DNA"/>
</dbReference>
<dbReference type="InterPro" id="IPR002933">
    <property type="entry name" value="Peptidase_M20"/>
</dbReference>
<sequence length="224" mass="24357">MEAKFSSLLRSVLETKAKELRDVSKFLWENPETALRETKAHDKLCEFLEGQGFRVRRHYYMDTAFRAEYGAPGGTNGPTVAVMAEYDALPSIGHGCGHNLVAQSALGVAVTVKQAMDKFTHLKGKIVVLGTPAEEDKVGKITLLEKGAFDDIDVAMMAHPGSQDVLRMEFSSSQKLTVTYTGKAAHSAASPWEGVNAADAAVSAYLGLVLLRRRIRDTDSILGK</sequence>
<accession>A0A9J6E1N9</accession>
<dbReference type="InterPro" id="IPR052030">
    <property type="entry name" value="Peptidase_M20/M20A_hydrolases"/>
</dbReference>
<evidence type="ECO:0008006" key="3">
    <source>
        <dbReference type="Google" id="ProtNLM"/>
    </source>
</evidence>
<dbReference type="PANTHER" id="PTHR30575:SF0">
    <property type="entry name" value="XAA-ARG DIPEPTIDASE"/>
    <property type="match status" value="1"/>
</dbReference>
<dbReference type="VEuPathDB" id="VectorBase:LOC119168155"/>
<dbReference type="Gene3D" id="3.30.70.360">
    <property type="match status" value="1"/>
</dbReference>
<name>A0A9J6E1N9_RHIMP</name>
<dbReference type="SUPFAM" id="SSF53187">
    <property type="entry name" value="Zn-dependent exopeptidases"/>
    <property type="match status" value="1"/>
</dbReference>
<evidence type="ECO:0000313" key="1">
    <source>
        <dbReference type="EMBL" id="KAH8028061.1"/>
    </source>
</evidence>
<dbReference type="AlphaFoldDB" id="A0A9J6E1N9"/>
<dbReference type="Pfam" id="PF01546">
    <property type="entry name" value="Peptidase_M20"/>
    <property type="match status" value="1"/>
</dbReference>
<organism evidence="1 2">
    <name type="scientific">Rhipicephalus microplus</name>
    <name type="common">Cattle tick</name>
    <name type="synonym">Boophilus microplus</name>
    <dbReference type="NCBI Taxonomy" id="6941"/>
    <lineage>
        <taxon>Eukaryota</taxon>
        <taxon>Metazoa</taxon>
        <taxon>Ecdysozoa</taxon>
        <taxon>Arthropoda</taxon>
        <taxon>Chelicerata</taxon>
        <taxon>Arachnida</taxon>
        <taxon>Acari</taxon>
        <taxon>Parasitiformes</taxon>
        <taxon>Ixodida</taxon>
        <taxon>Ixodoidea</taxon>
        <taxon>Ixodidae</taxon>
        <taxon>Rhipicephalinae</taxon>
        <taxon>Rhipicephalus</taxon>
        <taxon>Boophilus</taxon>
    </lineage>
</organism>
<protein>
    <recommendedName>
        <fullName evidence="3">Peptidase M20 domain-containing protein 2</fullName>
    </recommendedName>
</protein>
<dbReference type="Gene3D" id="3.40.630.10">
    <property type="entry name" value="Zn peptidases"/>
    <property type="match status" value="1"/>
</dbReference>
<proteinExistence type="predicted"/>
<keyword evidence="2" id="KW-1185">Reference proteome</keyword>
<reference evidence="1" key="1">
    <citation type="journal article" date="2020" name="Cell">
        <title>Large-Scale Comparative Analyses of Tick Genomes Elucidate Their Genetic Diversity and Vector Capacities.</title>
        <authorList>
            <consortium name="Tick Genome and Microbiome Consortium (TIGMIC)"/>
            <person name="Jia N."/>
            <person name="Wang J."/>
            <person name="Shi W."/>
            <person name="Du L."/>
            <person name="Sun Y."/>
            <person name="Zhan W."/>
            <person name="Jiang J.F."/>
            <person name="Wang Q."/>
            <person name="Zhang B."/>
            <person name="Ji P."/>
            <person name="Bell-Sakyi L."/>
            <person name="Cui X.M."/>
            <person name="Yuan T.T."/>
            <person name="Jiang B.G."/>
            <person name="Yang W.F."/>
            <person name="Lam T.T."/>
            <person name="Chang Q.C."/>
            <person name="Ding S.J."/>
            <person name="Wang X.J."/>
            <person name="Zhu J.G."/>
            <person name="Ruan X.D."/>
            <person name="Zhao L."/>
            <person name="Wei J.T."/>
            <person name="Ye R.Z."/>
            <person name="Que T.C."/>
            <person name="Du C.H."/>
            <person name="Zhou Y.H."/>
            <person name="Cheng J.X."/>
            <person name="Dai P.F."/>
            <person name="Guo W.B."/>
            <person name="Han X.H."/>
            <person name="Huang E.J."/>
            <person name="Li L.F."/>
            <person name="Wei W."/>
            <person name="Gao Y.C."/>
            <person name="Liu J.Z."/>
            <person name="Shao H.Z."/>
            <person name="Wang X."/>
            <person name="Wang C.C."/>
            <person name="Yang T.C."/>
            <person name="Huo Q.B."/>
            <person name="Li W."/>
            <person name="Chen H.Y."/>
            <person name="Chen S.E."/>
            <person name="Zhou L.G."/>
            <person name="Ni X.B."/>
            <person name="Tian J.H."/>
            <person name="Sheng Y."/>
            <person name="Liu T."/>
            <person name="Pan Y.S."/>
            <person name="Xia L.Y."/>
            <person name="Li J."/>
            <person name="Zhao F."/>
            <person name="Cao W.C."/>
        </authorList>
    </citation>
    <scope>NUCLEOTIDE SEQUENCE</scope>
    <source>
        <strain evidence="1">Rmic-2018</strain>
    </source>
</reference>
<gene>
    <name evidence="1" type="ORF">HPB51_012647</name>
</gene>
<dbReference type="Proteomes" id="UP000821866">
    <property type="component" value="Chromosome 4"/>
</dbReference>
<evidence type="ECO:0000313" key="2">
    <source>
        <dbReference type="Proteomes" id="UP000821866"/>
    </source>
</evidence>
<dbReference type="PANTHER" id="PTHR30575">
    <property type="entry name" value="PEPTIDASE M20"/>
    <property type="match status" value="1"/>
</dbReference>